<dbReference type="PANTHER" id="PTHR47723:SF19">
    <property type="entry name" value="POLYNUCLEOTIDYL TRANSFERASE, RIBONUCLEASE H-LIKE SUPERFAMILY PROTEIN"/>
    <property type="match status" value="1"/>
</dbReference>
<dbReference type="CDD" id="cd06222">
    <property type="entry name" value="RNase_H_like"/>
    <property type="match status" value="1"/>
</dbReference>
<dbReference type="SUPFAM" id="SSF53098">
    <property type="entry name" value="Ribonuclease H-like"/>
    <property type="match status" value="1"/>
</dbReference>
<name>A0A2I0JPR6_PUNGR</name>
<dbReference type="PANTHER" id="PTHR47723">
    <property type="entry name" value="OS05G0353850 PROTEIN"/>
    <property type="match status" value="1"/>
</dbReference>
<dbReference type="Pfam" id="PF13456">
    <property type="entry name" value="RVT_3"/>
    <property type="match status" value="1"/>
</dbReference>
<dbReference type="InterPro" id="IPR012337">
    <property type="entry name" value="RNaseH-like_sf"/>
</dbReference>
<dbReference type="InterPro" id="IPR036397">
    <property type="entry name" value="RNaseH_sf"/>
</dbReference>
<gene>
    <name evidence="2" type="ORF">CRG98_021323</name>
</gene>
<dbReference type="InterPro" id="IPR002156">
    <property type="entry name" value="RNaseH_domain"/>
</dbReference>
<dbReference type="EMBL" id="PGOL01001411">
    <property type="protein sequence ID" value="PKI58241.1"/>
    <property type="molecule type" value="Genomic_DNA"/>
</dbReference>
<dbReference type="Proteomes" id="UP000233551">
    <property type="component" value="Unassembled WGS sequence"/>
</dbReference>
<sequence length="179" mass="20436">MSTMVQGHHPGKQANLHEVIKNCYMEHSKRGRDMEQREGSRSKATLQLEASKMPAGPDWYINCLDAAWNSSRSCLSRVLHQLNNSPSLSWFQISNEDTSLQVEARAVLLALIVAADRGFTKIWLRCDALLLVEAIFHPHTSPWEIRNIVSDINSTFNIFYEWLCSWIPRSDNTLAHDLS</sequence>
<protein>
    <recommendedName>
        <fullName evidence="1">RNase H type-1 domain-containing protein</fullName>
    </recommendedName>
</protein>
<keyword evidence="3" id="KW-1185">Reference proteome</keyword>
<dbReference type="GO" id="GO:0004523">
    <property type="term" value="F:RNA-DNA hybrid ribonuclease activity"/>
    <property type="evidence" value="ECO:0007669"/>
    <property type="project" value="InterPro"/>
</dbReference>
<feature type="domain" description="RNase H type-1" evidence="1">
    <location>
        <begin position="88"/>
        <end position="178"/>
    </location>
</feature>
<dbReference type="InterPro" id="IPR053151">
    <property type="entry name" value="RNase_H-like"/>
</dbReference>
<comment type="caution">
    <text evidence="2">The sequence shown here is derived from an EMBL/GenBank/DDBJ whole genome shotgun (WGS) entry which is preliminary data.</text>
</comment>
<accession>A0A2I0JPR6</accession>
<dbReference type="InterPro" id="IPR044730">
    <property type="entry name" value="RNase_H-like_dom_plant"/>
</dbReference>
<reference evidence="2 3" key="1">
    <citation type="submission" date="2017-11" db="EMBL/GenBank/DDBJ databases">
        <title>De-novo sequencing of pomegranate (Punica granatum L.) genome.</title>
        <authorList>
            <person name="Akparov Z."/>
            <person name="Amiraslanov A."/>
            <person name="Hajiyeva S."/>
            <person name="Abbasov M."/>
            <person name="Kaur K."/>
            <person name="Hamwieh A."/>
            <person name="Solovyev V."/>
            <person name="Salamov A."/>
            <person name="Braich B."/>
            <person name="Kosarev P."/>
            <person name="Mahmoud A."/>
            <person name="Hajiyev E."/>
            <person name="Babayeva S."/>
            <person name="Izzatullayeva V."/>
            <person name="Mammadov A."/>
            <person name="Mammadov A."/>
            <person name="Sharifova S."/>
            <person name="Ojaghi J."/>
            <person name="Eynullazada K."/>
            <person name="Bayramov B."/>
            <person name="Abdulazimova A."/>
            <person name="Shahmuradov I."/>
        </authorList>
    </citation>
    <scope>NUCLEOTIDE SEQUENCE [LARGE SCALE GENOMIC DNA]</scope>
    <source>
        <strain evidence="3">cv. AG2017</strain>
        <tissue evidence="2">Leaf</tissue>
    </source>
</reference>
<dbReference type="AlphaFoldDB" id="A0A2I0JPR6"/>
<dbReference type="Gene3D" id="3.30.420.10">
    <property type="entry name" value="Ribonuclease H-like superfamily/Ribonuclease H"/>
    <property type="match status" value="1"/>
</dbReference>
<evidence type="ECO:0000259" key="1">
    <source>
        <dbReference type="Pfam" id="PF13456"/>
    </source>
</evidence>
<evidence type="ECO:0000313" key="2">
    <source>
        <dbReference type="EMBL" id="PKI58241.1"/>
    </source>
</evidence>
<organism evidence="2 3">
    <name type="scientific">Punica granatum</name>
    <name type="common">Pomegranate</name>
    <dbReference type="NCBI Taxonomy" id="22663"/>
    <lineage>
        <taxon>Eukaryota</taxon>
        <taxon>Viridiplantae</taxon>
        <taxon>Streptophyta</taxon>
        <taxon>Embryophyta</taxon>
        <taxon>Tracheophyta</taxon>
        <taxon>Spermatophyta</taxon>
        <taxon>Magnoliopsida</taxon>
        <taxon>eudicotyledons</taxon>
        <taxon>Gunneridae</taxon>
        <taxon>Pentapetalae</taxon>
        <taxon>rosids</taxon>
        <taxon>malvids</taxon>
        <taxon>Myrtales</taxon>
        <taxon>Lythraceae</taxon>
        <taxon>Punica</taxon>
    </lineage>
</organism>
<evidence type="ECO:0000313" key="3">
    <source>
        <dbReference type="Proteomes" id="UP000233551"/>
    </source>
</evidence>
<proteinExistence type="predicted"/>
<dbReference type="GO" id="GO:0003676">
    <property type="term" value="F:nucleic acid binding"/>
    <property type="evidence" value="ECO:0007669"/>
    <property type="project" value="InterPro"/>
</dbReference>